<accession>A0ABN6VKI6</accession>
<organism evidence="1 2">
    <name type="scientific">Methylocystis iwaonis</name>
    <dbReference type="NCBI Taxonomy" id="2885079"/>
    <lineage>
        <taxon>Bacteria</taxon>
        <taxon>Pseudomonadati</taxon>
        <taxon>Pseudomonadota</taxon>
        <taxon>Alphaproteobacteria</taxon>
        <taxon>Hyphomicrobiales</taxon>
        <taxon>Methylocystaceae</taxon>
        <taxon>Methylocystis</taxon>
    </lineage>
</organism>
<protein>
    <submittedName>
        <fullName evidence="1">Uncharacterized protein</fullName>
    </submittedName>
</protein>
<reference evidence="1 2" key="1">
    <citation type="journal article" date="2023" name="Int. J. Syst. Evol. Microbiol.">
        <title>Methylocystis iwaonis sp. nov., a type II methane-oxidizing bacterium from surface soil of a rice paddy field in Japan, and emended description of the genus Methylocystis (ex Whittenbury et al. 1970) Bowman et al. 1993.</title>
        <authorList>
            <person name="Kaise H."/>
            <person name="Sawadogo J.B."/>
            <person name="Alam M.S."/>
            <person name="Ueno C."/>
            <person name="Dianou D."/>
            <person name="Shinjo R."/>
            <person name="Asakawa S."/>
        </authorList>
    </citation>
    <scope>NUCLEOTIDE SEQUENCE [LARGE SCALE GENOMIC DNA]</scope>
    <source>
        <strain evidence="1 2">SS37A-Re</strain>
    </source>
</reference>
<proteinExistence type="predicted"/>
<sequence>MALAFQAFIQDEAVGLELPQSGEAVLPIRRLDHIKPVSFERTTNEFPLCSATADDQDKEMAFAI</sequence>
<geneLocation type="plasmid" evidence="1 2">
    <name>pSS37A-Re-1</name>
</geneLocation>
<dbReference type="Proteomes" id="UP001317629">
    <property type="component" value="Plasmid pSS37A-Re-1"/>
</dbReference>
<dbReference type="EMBL" id="AP027143">
    <property type="protein sequence ID" value="BDV36049.1"/>
    <property type="molecule type" value="Genomic_DNA"/>
</dbReference>
<keyword evidence="1" id="KW-0614">Plasmid</keyword>
<gene>
    <name evidence="1" type="ORF">SS37A_35790</name>
</gene>
<keyword evidence="2" id="KW-1185">Reference proteome</keyword>
<evidence type="ECO:0000313" key="1">
    <source>
        <dbReference type="EMBL" id="BDV36049.1"/>
    </source>
</evidence>
<name>A0ABN6VKI6_9HYPH</name>
<dbReference type="RefSeq" id="WP_281932332.1">
    <property type="nucleotide sequence ID" value="NZ_AP027143.1"/>
</dbReference>
<evidence type="ECO:0000313" key="2">
    <source>
        <dbReference type="Proteomes" id="UP001317629"/>
    </source>
</evidence>